<sequence length="67" mass="7655">MDPHACYVLRVRGRWAIGGNTFNEIFVFFKFLFNNGLFSFAFLVGDGNITPMIPVYGHGKLNLRTKQ</sequence>
<organism evidence="1 2">
    <name type="scientific">Brassica campestris</name>
    <name type="common">Field mustard</name>
    <dbReference type="NCBI Taxonomy" id="3711"/>
    <lineage>
        <taxon>Eukaryota</taxon>
        <taxon>Viridiplantae</taxon>
        <taxon>Streptophyta</taxon>
        <taxon>Embryophyta</taxon>
        <taxon>Tracheophyta</taxon>
        <taxon>Spermatophyta</taxon>
        <taxon>Magnoliopsida</taxon>
        <taxon>eudicotyledons</taxon>
        <taxon>Gunneridae</taxon>
        <taxon>Pentapetalae</taxon>
        <taxon>rosids</taxon>
        <taxon>malvids</taxon>
        <taxon>Brassicales</taxon>
        <taxon>Brassicaceae</taxon>
        <taxon>Brassiceae</taxon>
        <taxon>Brassica</taxon>
    </lineage>
</organism>
<name>A0A397YKH7_BRACM</name>
<proteinExistence type="predicted"/>
<dbReference type="AlphaFoldDB" id="A0A397YKH7"/>
<protein>
    <submittedName>
        <fullName evidence="1">Uncharacterized protein</fullName>
    </submittedName>
</protein>
<dbReference type="Proteomes" id="UP000264353">
    <property type="component" value="Chromosome A8"/>
</dbReference>
<dbReference type="EMBL" id="CM010635">
    <property type="protein sequence ID" value="RID52414.1"/>
    <property type="molecule type" value="Genomic_DNA"/>
</dbReference>
<evidence type="ECO:0000313" key="1">
    <source>
        <dbReference type="EMBL" id="RID52414.1"/>
    </source>
</evidence>
<reference evidence="1 2" key="1">
    <citation type="submission" date="2018-06" db="EMBL/GenBank/DDBJ databases">
        <title>WGS assembly of Brassica rapa FPsc.</title>
        <authorList>
            <person name="Bowman J."/>
            <person name="Kohchi T."/>
            <person name="Yamato K."/>
            <person name="Jenkins J."/>
            <person name="Shu S."/>
            <person name="Ishizaki K."/>
            <person name="Yamaoka S."/>
            <person name="Nishihama R."/>
            <person name="Nakamura Y."/>
            <person name="Berger F."/>
            <person name="Adam C."/>
            <person name="Aki S."/>
            <person name="Althoff F."/>
            <person name="Araki T."/>
            <person name="Arteaga-Vazquez M."/>
            <person name="Balasubrmanian S."/>
            <person name="Bauer D."/>
            <person name="Boehm C."/>
            <person name="Briginshaw L."/>
            <person name="Caballero-Perez J."/>
            <person name="Catarino B."/>
            <person name="Chen F."/>
            <person name="Chiyoda S."/>
            <person name="Chovatia M."/>
            <person name="Davies K."/>
            <person name="Delmans M."/>
            <person name="Demura T."/>
            <person name="Dierschke T."/>
            <person name="Dolan L."/>
            <person name="Dorantes-Acosta A."/>
            <person name="Eklund D."/>
            <person name="Florent S."/>
            <person name="Flores-Sandoval E."/>
            <person name="Fujiyama A."/>
            <person name="Fukuzawa H."/>
            <person name="Galik B."/>
            <person name="Grimanelli D."/>
            <person name="Grimwood J."/>
            <person name="Grossniklaus U."/>
            <person name="Hamada T."/>
            <person name="Haseloff J."/>
            <person name="Hetherington A."/>
            <person name="Higo A."/>
            <person name="Hirakawa Y."/>
            <person name="Hundley H."/>
            <person name="Ikeda Y."/>
            <person name="Inoue K."/>
            <person name="Inoue S."/>
            <person name="Ishida S."/>
            <person name="Jia Q."/>
            <person name="Kakita M."/>
            <person name="Kanazawa T."/>
            <person name="Kawai Y."/>
            <person name="Kawashima T."/>
            <person name="Kennedy M."/>
            <person name="Kinose K."/>
            <person name="Kinoshita T."/>
            <person name="Kohara Y."/>
            <person name="Koide E."/>
            <person name="Komatsu K."/>
            <person name="Kopischke S."/>
            <person name="Kubo M."/>
            <person name="Kyozuka J."/>
            <person name="Lagercrantz U."/>
            <person name="Lin S."/>
            <person name="Lindquist E."/>
            <person name="Lipzen A."/>
            <person name="Lu C."/>
            <person name="Luna E."/>
            <person name="Martienssen R."/>
            <person name="Minamino N."/>
            <person name="Mizutani M."/>
            <person name="Mizutani M."/>
            <person name="Mochizuki N."/>
            <person name="Monte I."/>
            <person name="Mosher R."/>
            <person name="Nagasaki H."/>
            <person name="Nakagami H."/>
            <person name="Naramoto S."/>
            <person name="Nishitani K."/>
            <person name="Ohtani M."/>
            <person name="Okamoto T."/>
            <person name="Okumura M."/>
            <person name="Phillips J."/>
            <person name="Pollak B."/>
            <person name="Reinders A."/>
            <person name="Roevekamp M."/>
            <person name="Sano R."/>
            <person name="Sawa S."/>
            <person name="Schmid M."/>
            <person name="Shirakawa M."/>
            <person name="Solano R."/>
            <person name="Spunde A."/>
            <person name="Suetsugu N."/>
            <person name="Sugano S."/>
            <person name="Sugiyama A."/>
            <person name="Sun R."/>
            <person name="Suzuki Y."/>
            <person name="Takenaka M."/>
            <person name="Takezawa D."/>
            <person name="Tomogane H."/>
            <person name="Tsuzuki M."/>
            <person name="Ueda T."/>
            <person name="Umeda M."/>
            <person name="Ward J."/>
            <person name="Watanabe Y."/>
            <person name="Yazaki K."/>
            <person name="Yokoyama R."/>
            <person name="Yoshitake Y."/>
            <person name="Yotsui I."/>
            <person name="Zachgo S."/>
            <person name="Schmutz J."/>
        </authorList>
    </citation>
    <scope>NUCLEOTIDE SEQUENCE [LARGE SCALE GENOMIC DNA]</scope>
    <source>
        <strain evidence="2">cv. B-3</strain>
    </source>
</reference>
<accession>A0A397YKH7</accession>
<gene>
    <name evidence="1" type="ORF">BRARA_H03010</name>
</gene>
<evidence type="ECO:0000313" key="2">
    <source>
        <dbReference type="Proteomes" id="UP000264353"/>
    </source>
</evidence>